<dbReference type="KEGG" id="smo:SELMODRAFT_419688"/>
<evidence type="ECO:0000313" key="2">
    <source>
        <dbReference type="Proteomes" id="UP000001514"/>
    </source>
</evidence>
<evidence type="ECO:0000313" key="1">
    <source>
        <dbReference type="EMBL" id="EFJ19001.1"/>
    </source>
</evidence>
<dbReference type="Proteomes" id="UP000001514">
    <property type="component" value="Unassembled WGS sequence"/>
</dbReference>
<accession>D8S9Q6</accession>
<name>D8S9Q6_SELML</name>
<keyword evidence="2" id="KW-1185">Reference proteome</keyword>
<reference evidence="1 2" key="1">
    <citation type="journal article" date="2011" name="Science">
        <title>The Selaginella genome identifies genetic changes associated with the evolution of vascular plants.</title>
        <authorList>
            <person name="Banks J.A."/>
            <person name="Nishiyama T."/>
            <person name="Hasebe M."/>
            <person name="Bowman J.L."/>
            <person name="Gribskov M."/>
            <person name="dePamphilis C."/>
            <person name="Albert V.A."/>
            <person name="Aono N."/>
            <person name="Aoyama T."/>
            <person name="Ambrose B.A."/>
            <person name="Ashton N.W."/>
            <person name="Axtell M.J."/>
            <person name="Barker E."/>
            <person name="Barker M.S."/>
            <person name="Bennetzen J.L."/>
            <person name="Bonawitz N.D."/>
            <person name="Chapple C."/>
            <person name="Cheng C."/>
            <person name="Correa L.G."/>
            <person name="Dacre M."/>
            <person name="DeBarry J."/>
            <person name="Dreyer I."/>
            <person name="Elias M."/>
            <person name="Engstrom E.M."/>
            <person name="Estelle M."/>
            <person name="Feng L."/>
            <person name="Finet C."/>
            <person name="Floyd S.K."/>
            <person name="Frommer W.B."/>
            <person name="Fujita T."/>
            <person name="Gramzow L."/>
            <person name="Gutensohn M."/>
            <person name="Harholt J."/>
            <person name="Hattori M."/>
            <person name="Heyl A."/>
            <person name="Hirai T."/>
            <person name="Hiwatashi Y."/>
            <person name="Ishikawa M."/>
            <person name="Iwata M."/>
            <person name="Karol K.G."/>
            <person name="Koehler B."/>
            <person name="Kolukisaoglu U."/>
            <person name="Kubo M."/>
            <person name="Kurata T."/>
            <person name="Lalonde S."/>
            <person name="Li K."/>
            <person name="Li Y."/>
            <person name="Litt A."/>
            <person name="Lyons E."/>
            <person name="Manning G."/>
            <person name="Maruyama T."/>
            <person name="Michael T.P."/>
            <person name="Mikami K."/>
            <person name="Miyazaki S."/>
            <person name="Morinaga S."/>
            <person name="Murata T."/>
            <person name="Mueller-Roeber B."/>
            <person name="Nelson D.R."/>
            <person name="Obara M."/>
            <person name="Oguri Y."/>
            <person name="Olmstead R.G."/>
            <person name="Onodera N."/>
            <person name="Petersen B.L."/>
            <person name="Pils B."/>
            <person name="Prigge M."/>
            <person name="Rensing S.A."/>
            <person name="Riano-Pachon D.M."/>
            <person name="Roberts A.W."/>
            <person name="Sato Y."/>
            <person name="Scheller H.V."/>
            <person name="Schulz B."/>
            <person name="Schulz C."/>
            <person name="Shakirov E.V."/>
            <person name="Shibagaki N."/>
            <person name="Shinohara N."/>
            <person name="Shippen D.E."/>
            <person name="Soerensen I."/>
            <person name="Sotooka R."/>
            <person name="Sugimoto N."/>
            <person name="Sugita M."/>
            <person name="Sumikawa N."/>
            <person name="Tanurdzic M."/>
            <person name="Theissen G."/>
            <person name="Ulvskov P."/>
            <person name="Wakazuki S."/>
            <person name="Weng J.K."/>
            <person name="Willats W.W."/>
            <person name="Wipf D."/>
            <person name="Wolf P.G."/>
            <person name="Yang L."/>
            <person name="Zimmer A.D."/>
            <person name="Zhu Q."/>
            <person name="Mitros T."/>
            <person name="Hellsten U."/>
            <person name="Loque D."/>
            <person name="Otillar R."/>
            <person name="Salamov A."/>
            <person name="Schmutz J."/>
            <person name="Shapiro H."/>
            <person name="Lindquist E."/>
            <person name="Lucas S."/>
            <person name="Rokhsar D."/>
            <person name="Grigoriev I.V."/>
        </authorList>
    </citation>
    <scope>NUCLEOTIDE SEQUENCE [LARGE SCALE GENOMIC DNA]</scope>
</reference>
<dbReference type="Gramene" id="EFJ19001">
    <property type="protein sequence ID" value="EFJ19001"/>
    <property type="gene ID" value="SELMODRAFT_419688"/>
</dbReference>
<dbReference type="InParanoid" id="D8S9Q6"/>
<gene>
    <name evidence="1" type="ORF">SELMODRAFT_419688</name>
</gene>
<dbReference type="EMBL" id="GL377608">
    <property type="protein sequence ID" value="EFJ19001.1"/>
    <property type="molecule type" value="Genomic_DNA"/>
</dbReference>
<proteinExistence type="predicted"/>
<dbReference type="AlphaFoldDB" id="D8S9Q6"/>
<dbReference type="HOGENOM" id="CLU_1565536_0_0_1"/>
<protein>
    <submittedName>
        <fullName evidence="1">Uncharacterized protein</fullName>
    </submittedName>
</protein>
<sequence length="171" mass="19543">MKDRVFETMKRRYREITELAHRASTAALDVDDSSLRIGATSFDPKLWKLSAEVKGNRIELRVASEVVISTVEVRDRLLAGKELFDGGQILSGARKIAEVKGIVDDDDEDTLLLLKQLLSRIYSEELNINFVAILETMEVAFLKSRFELSLNSLESEKQMWVYAYYCFTRLG</sequence>
<organism evidence="2">
    <name type="scientific">Selaginella moellendorffii</name>
    <name type="common">Spikemoss</name>
    <dbReference type="NCBI Taxonomy" id="88036"/>
    <lineage>
        <taxon>Eukaryota</taxon>
        <taxon>Viridiplantae</taxon>
        <taxon>Streptophyta</taxon>
        <taxon>Embryophyta</taxon>
        <taxon>Tracheophyta</taxon>
        <taxon>Lycopodiopsida</taxon>
        <taxon>Selaginellales</taxon>
        <taxon>Selaginellaceae</taxon>
        <taxon>Selaginella</taxon>
    </lineage>
</organism>